<dbReference type="RefSeq" id="WP_183924570.1">
    <property type="nucleotide sequence ID" value="NZ_JACIGM010000003.1"/>
</dbReference>
<protein>
    <submittedName>
        <fullName evidence="1">Uncharacterized protein</fullName>
    </submittedName>
</protein>
<name>A0A7W6WDH6_9HYPH</name>
<dbReference type="AlphaFoldDB" id="A0A7W6WDH6"/>
<organism evidence="1 2">
    <name type="scientific">Rhizobium mongolense</name>
    <dbReference type="NCBI Taxonomy" id="57676"/>
    <lineage>
        <taxon>Bacteria</taxon>
        <taxon>Pseudomonadati</taxon>
        <taxon>Pseudomonadota</taxon>
        <taxon>Alphaproteobacteria</taxon>
        <taxon>Hyphomicrobiales</taxon>
        <taxon>Rhizobiaceae</taxon>
        <taxon>Rhizobium/Agrobacterium group</taxon>
        <taxon>Rhizobium</taxon>
    </lineage>
</organism>
<sequence length="135" mass="14729">MVDIDIKAQALSAARNRILQLQEQMTDKVLQMAAEVGKLMEIVPISDAKAFLKARCNLPTTELSTYVGFAKALKGSMGLALMSALKGWETDWEPMFRNPHAGSAHSAVLRISLSSPSLSSDFEFSGDWRSEPVTA</sequence>
<gene>
    <name evidence="1" type="ORF">GGE12_001856</name>
</gene>
<proteinExistence type="predicted"/>
<dbReference type="EMBL" id="JACIGM010000003">
    <property type="protein sequence ID" value="MBB4274101.1"/>
    <property type="molecule type" value="Genomic_DNA"/>
</dbReference>
<reference evidence="1 2" key="1">
    <citation type="submission" date="2020-08" db="EMBL/GenBank/DDBJ databases">
        <title>Genomic Encyclopedia of Type Strains, Phase IV (KMG-V): Genome sequencing to study the core and pangenomes of soil and plant-associated prokaryotes.</title>
        <authorList>
            <person name="Whitman W."/>
        </authorList>
    </citation>
    <scope>NUCLEOTIDE SEQUENCE [LARGE SCALE GENOMIC DNA]</scope>
    <source>
        <strain evidence="1 2">SEMIA 402</strain>
    </source>
</reference>
<accession>A0A7W6WDH6</accession>
<dbReference type="Proteomes" id="UP000533641">
    <property type="component" value="Unassembled WGS sequence"/>
</dbReference>
<evidence type="ECO:0000313" key="1">
    <source>
        <dbReference type="EMBL" id="MBB4274101.1"/>
    </source>
</evidence>
<comment type="caution">
    <text evidence="1">The sequence shown here is derived from an EMBL/GenBank/DDBJ whole genome shotgun (WGS) entry which is preliminary data.</text>
</comment>
<evidence type="ECO:0000313" key="2">
    <source>
        <dbReference type="Proteomes" id="UP000533641"/>
    </source>
</evidence>